<proteinExistence type="predicted"/>
<evidence type="ECO:0000313" key="1">
    <source>
        <dbReference type="EMBL" id="PZW23904.1"/>
    </source>
</evidence>
<dbReference type="OrthoDB" id="173318at2"/>
<evidence type="ECO:0000313" key="2">
    <source>
        <dbReference type="Proteomes" id="UP000248806"/>
    </source>
</evidence>
<gene>
    <name evidence="1" type="ORF">EI42_04827</name>
</gene>
<comment type="caution">
    <text evidence="1">The sequence shown here is derived from an EMBL/GenBank/DDBJ whole genome shotgun (WGS) entry which is preliminary data.</text>
</comment>
<reference evidence="1 2" key="1">
    <citation type="submission" date="2018-06" db="EMBL/GenBank/DDBJ databases">
        <title>Genomic Encyclopedia of Archaeal and Bacterial Type Strains, Phase II (KMG-II): from individual species to whole genera.</title>
        <authorList>
            <person name="Goeker M."/>
        </authorList>
    </citation>
    <scope>NUCLEOTIDE SEQUENCE [LARGE SCALE GENOMIC DNA]</scope>
    <source>
        <strain evidence="1 2">ATCC BAA-1881</strain>
    </source>
</reference>
<sequence length="122" mass="14468">MKNYSDPTASIWNVERRVGGPTSYFLAILDGEKKIACELRHNPKDNSFEVLPYIPLELDYTVHDDCDHENDFCLLEDDPEMCWKMMDNNAMRLAFENLERAEHQLRQSKVAERLLKEKEYRE</sequence>
<dbReference type="EMBL" id="QKUF01000024">
    <property type="protein sequence ID" value="PZW23904.1"/>
    <property type="molecule type" value="Genomic_DNA"/>
</dbReference>
<accession>A0A326U1H5</accession>
<dbReference type="AlphaFoldDB" id="A0A326U1H5"/>
<name>A0A326U1H5_THEHA</name>
<keyword evidence="2" id="KW-1185">Reference proteome</keyword>
<organism evidence="1 2">
    <name type="scientific">Thermosporothrix hazakensis</name>
    <dbReference type="NCBI Taxonomy" id="644383"/>
    <lineage>
        <taxon>Bacteria</taxon>
        <taxon>Bacillati</taxon>
        <taxon>Chloroflexota</taxon>
        <taxon>Ktedonobacteria</taxon>
        <taxon>Ktedonobacterales</taxon>
        <taxon>Thermosporotrichaceae</taxon>
        <taxon>Thermosporothrix</taxon>
    </lineage>
</organism>
<dbReference type="Proteomes" id="UP000248806">
    <property type="component" value="Unassembled WGS sequence"/>
</dbReference>
<protein>
    <submittedName>
        <fullName evidence="1">Uncharacterized protein</fullName>
    </submittedName>
</protein>
<dbReference type="RefSeq" id="WP_111325130.1">
    <property type="nucleotide sequence ID" value="NZ_BIFX01000001.1"/>
</dbReference>